<organism evidence="2 3">
    <name type="scientific">Gulosibacter bifidus</name>
    <dbReference type="NCBI Taxonomy" id="272239"/>
    <lineage>
        <taxon>Bacteria</taxon>
        <taxon>Bacillati</taxon>
        <taxon>Actinomycetota</taxon>
        <taxon>Actinomycetes</taxon>
        <taxon>Micrococcales</taxon>
        <taxon>Microbacteriaceae</taxon>
        <taxon>Gulosibacter</taxon>
    </lineage>
</organism>
<feature type="transmembrane region" description="Helical" evidence="1">
    <location>
        <begin position="45"/>
        <end position="64"/>
    </location>
</feature>
<feature type="transmembrane region" description="Helical" evidence="1">
    <location>
        <begin position="20"/>
        <end position="39"/>
    </location>
</feature>
<name>A0ABW5RMV5_9MICO</name>
<dbReference type="RefSeq" id="WP_066058656.1">
    <property type="nucleotide sequence ID" value="NZ_JBHUNF010000004.1"/>
</dbReference>
<keyword evidence="3" id="KW-1185">Reference proteome</keyword>
<evidence type="ECO:0000256" key="1">
    <source>
        <dbReference type="SAM" id="Phobius"/>
    </source>
</evidence>
<dbReference type="Proteomes" id="UP001597453">
    <property type="component" value="Unassembled WGS sequence"/>
</dbReference>
<reference evidence="3" key="1">
    <citation type="journal article" date="2019" name="Int. J. Syst. Evol. Microbiol.">
        <title>The Global Catalogue of Microorganisms (GCM) 10K type strain sequencing project: providing services to taxonomists for standard genome sequencing and annotation.</title>
        <authorList>
            <consortium name="The Broad Institute Genomics Platform"/>
            <consortium name="The Broad Institute Genome Sequencing Center for Infectious Disease"/>
            <person name="Wu L."/>
            <person name="Ma J."/>
        </authorList>
    </citation>
    <scope>NUCLEOTIDE SEQUENCE [LARGE SCALE GENOMIC DNA]</scope>
    <source>
        <strain evidence="3">TISTR 1511</strain>
    </source>
</reference>
<keyword evidence="1" id="KW-0812">Transmembrane</keyword>
<comment type="caution">
    <text evidence="2">The sequence shown here is derived from an EMBL/GenBank/DDBJ whole genome shotgun (WGS) entry which is preliminary data.</text>
</comment>
<accession>A0ABW5RMV5</accession>
<dbReference type="EMBL" id="JBHUNF010000004">
    <property type="protein sequence ID" value="MFD2675327.1"/>
    <property type="molecule type" value="Genomic_DNA"/>
</dbReference>
<proteinExistence type="predicted"/>
<keyword evidence="1" id="KW-1133">Transmembrane helix</keyword>
<sequence>MRETVDQSTNRGVHMLLRGWLIALVVTLPAAAMHGIAHGAIVQPVALVVALVFAAAICTPLVGTRWSRMRSALAVIGSQLCFHGLFAIADSMSGPAAHRGHLHDPELIRQQLQQAAPHAAHQHAAGDGSLMTASHAVASVVTVGMLWYGHALLNAVCAWAQAPVLAAVRLFLALKRPIANFPATLWTAVFDLWVPVRTVFIEAVQGRAPPVVAA</sequence>
<gene>
    <name evidence="2" type="ORF">ACFSUQ_08490</name>
</gene>
<evidence type="ECO:0000313" key="2">
    <source>
        <dbReference type="EMBL" id="MFD2675327.1"/>
    </source>
</evidence>
<evidence type="ECO:0000313" key="3">
    <source>
        <dbReference type="Proteomes" id="UP001597453"/>
    </source>
</evidence>
<keyword evidence="1" id="KW-0472">Membrane</keyword>
<protein>
    <recommendedName>
        <fullName evidence="4">Integral membrane protein</fullName>
    </recommendedName>
</protein>
<evidence type="ECO:0008006" key="4">
    <source>
        <dbReference type="Google" id="ProtNLM"/>
    </source>
</evidence>